<protein>
    <submittedName>
        <fullName evidence="2">Lactase-phlorizin hydrolase</fullName>
    </submittedName>
</protein>
<gene>
    <name evidence="2" type="ORF">KUDE01_016602</name>
</gene>
<accession>A0AAD9F8P5</accession>
<evidence type="ECO:0000313" key="3">
    <source>
        <dbReference type="Proteomes" id="UP001228049"/>
    </source>
</evidence>
<sequence length="75" mass="8383">MNYHLKHAHPLYVDRATPSTSTSSSQPPLKLSQTTLVLKPPLSDKRKRDITDKIADFVALGHETCKHCRGEGSNR</sequence>
<comment type="caution">
    <text evidence="2">The sequence shown here is derived from an EMBL/GenBank/DDBJ whole genome shotgun (WGS) entry which is preliminary data.</text>
</comment>
<dbReference type="GO" id="GO:0016787">
    <property type="term" value="F:hydrolase activity"/>
    <property type="evidence" value="ECO:0007669"/>
    <property type="project" value="UniProtKB-KW"/>
</dbReference>
<name>A0AAD9F8P5_DISEL</name>
<evidence type="ECO:0000256" key="1">
    <source>
        <dbReference type="SAM" id="MobiDB-lite"/>
    </source>
</evidence>
<reference evidence="2" key="1">
    <citation type="submission" date="2023-04" db="EMBL/GenBank/DDBJ databases">
        <title>Chromosome-level genome of Chaenocephalus aceratus.</title>
        <authorList>
            <person name="Park H."/>
        </authorList>
    </citation>
    <scope>NUCLEOTIDE SEQUENCE</scope>
    <source>
        <strain evidence="2">DE</strain>
        <tissue evidence="2">Muscle</tissue>
    </source>
</reference>
<organism evidence="2 3">
    <name type="scientific">Dissostichus eleginoides</name>
    <name type="common">Patagonian toothfish</name>
    <name type="synonym">Dissostichus amissus</name>
    <dbReference type="NCBI Taxonomy" id="100907"/>
    <lineage>
        <taxon>Eukaryota</taxon>
        <taxon>Metazoa</taxon>
        <taxon>Chordata</taxon>
        <taxon>Craniata</taxon>
        <taxon>Vertebrata</taxon>
        <taxon>Euteleostomi</taxon>
        <taxon>Actinopterygii</taxon>
        <taxon>Neopterygii</taxon>
        <taxon>Teleostei</taxon>
        <taxon>Neoteleostei</taxon>
        <taxon>Acanthomorphata</taxon>
        <taxon>Eupercaria</taxon>
        <taxon>Perciformes</taxon>
        <taxon>Notothenioidei</taxon>
        <taxon>Nototheniidae</taxon>
        <taxon>Dissostichus</taxon>
    </lineage>
</organism>
<keyword evidence="3" id="KW-1185">Reference proteome</keyword>
<feature type="compositionally biased region" description="Low complexity" evidence="1">
    <location>
        <begin position="17"/>
        <end position="32"/>
    </location>
</feature>
<dbReference type="Proteomes" id="UP001228049">
    <property type="component" value="Unassembled WGS sequence"/>
</dbReference>
<proteinExistence type="predicted"/>
<dbReference type="EMBL" id="JASDAP010000009">
    <property type="protein sequence ID" value="KAK1897063.1"/>
    <property type="molecule type" value="Genomic_DNA"/>
</dbReference>
<feature type="region of interest" description="Disordered" evidence="1">
    <location>
        <begin position="1"/>
        <end position="32"/>
    </location>
</feature>
<dbReference type="AlphaFoldDB" id="A0AAD9F8P5"/>
<keyword evidence="2" id="KW-0378">Hydrolase</keyword>
<evidence type="ECO:0000313" key="2">
    <source>
        <dbReference type="EMBL" id="KAK1897063.1"/>
    </source>
</evidence>